<accession>E4UW67</accession>
<keyword evidence="3" id="KW-0378">Hydrolase</keyword>
<name>E4UW67_ARTGP</name>
<dbReference type="HOGENOM" id="CLU_029375_3_0_1"/>
<evidence type="ECO:0000313" key="3">
    <source>
        <dbReference type="EMBL" id="EFR01675.1"/>
    </source>
</evidence>
<dbReference type="OMA" id="YELHNCL"/>
<dbReference type="EMBL" id="DS989825">
    <property type="protein sequence ID" value="EFR01675.1"/>
    <property type="molecule type" value="Genomic_DNA"/>
</dbReference>
<dbReference type="InterPro" id="IPR022742">
    <property type="entry name" value="Hydrolase_4"/>
</dbReference>
<sequence>MIAGNVARNILKYGSISAASCVAFYAVFLALIATPFLQTHIIYLHKIQMTWFKDLNTPELWGFLHNQITPFPITTPDGHSLYAWHVLPLELYRKHEQALLAEPSGFVSDFDSRVAFKLLRDDPEARLILHFHGAAGTVASGYRPANYRALSVGSPGKIHVLTIDYRGFGRSSNVTPSESGLIVDALAVVDWAMNVARIPPSRLMVFGQSIGTAVSLAVIQHFALQNPPVSFAGAMLVAPFVNSASLAATYSIASTIPLLSPVARFPILFKQFSTLIHDKWLSSNRLGDFIGTSELNNEKYRVTLIHAEDDYDIPFHRTQSLFWSAVNATVPGGITYKDLDLKKATERIDNTVAGSVMEWRTDNGVIREQILKTGLHDVIMGYPVISLEAMRILTASDPSFS</sequence>
<reference evidence="4" key="1">
    <citation type="journal article" date="2012" name="MBio">
        <title>Comparative genome analysis of Trichophyton rubrum and related dermatophytes reveals candidate genes involved in infection.</title>
        <authorList>
            <person name="Martinez D.A."/>
            <person name="Oliver B.G."/>
            <person name="Graeser Y."/>
            <person name="Goldberg J.M."/>
            <person name="Li W."/>
            <person name="Martinez-Rossi N.M."/>
            <person name="Monod M."/>
            <person name="Shelest E."/>
            <person name="Barton R.C."/>
            <person name="Birch E."/>
            <person name="Brakhage A.A."/>
            <person name="Chen Z."/>
            <person name="Gurr S.J."/>
            <person name="Heiman D."/>
            <person name="Heitman J."/>
            <person name="Kosti I."/>
            <person name="Rossi A."/>
            <person name="Saif S."/>
            <person name="Samalova M."/>
            <person name="Saunders C.W."/>
            <person name="Shea T."/>
            <person name="Summerbell R.C."/>
            <person name="Xu J."/>
            <person name="Young S."/>
            <person name="Zeng Q."/>
            <person name="Birren B.W."/>
            <person name="Cuomo C.A."/>
            <person name="White T.C."/>
        </authorList>
    </citation>
    <scope>NUCLEOTIDE SEQUENCE [LARGE SCALE GENOMIC DNA]</scope>
    <source>
        <strain evidence="4">ATCC MYA-4604 / CBS 118893</strain>
    </source>
</reference>
<dbReference type="eggNOG" id="KOG1552">
    <property type="taxonomic scope" value="Eukaryota"/>
</dbReference>
<dbReference type="VEuPathDB" id="FungiDB:MGYG_04678"/>
<dbReference type="STRING" id="535722.E4UW67"/>
<gene>
    <name evidence="3" type="ORF">MGYG_04678</name>
</gene>
<evidence type="ECO:0000259" key="2">
    <source>
        <dbReference type="Pfam" id="PF12146"/>
    </source>
</evidence>
<dbReference type="InParanoid" id="E4UW67"/>
<proteinExistence type="predicted"/>
<dbReference type="InterPro" id="IPR029058">
    <property type="entry name" value="AB_hydrolase_fold"/>
</dbReference>
<keyword evidence="1" id="KW-1133">Transmembrane helix</keyword>
<evidence type="ECO:0000313" key="4">
    <source>
        <dbReference type="Proteomes" id="UP000002669"/>
    </source>
</evidence>
<dbReference type="Proteomes" id="UP000002669">
    <property type="component" value="Unassembled WGS sequence"/>
</dbReference>
<dbReference type="RefSeq" id="XP_003172086.1">
    <property type="nucleotide sequence ID" value="XM_003172038.1"/>
</dbReference>
<dbReference type="SUPFAM" id="SSF53474">
    <property type="entry name" value="alpha/beta-Hydrolases"/>
    <property type="match status" value="1"/>
</dbReference>
<dbReference type="Pfam" id="PF12146">
    <property type="entry name" value="Hydrolase_4"/>
    <property type="match status" value="1"/>
</dbReference>
<dbReference type="AlphaFoldDB" id="E4UW67"/>
<protein>
    <submittedName>
        <fullName evidence="3">Abhydrolase domain-containing protein 12</fullName>
    </submittedName>
</protein>
<dbReference type="GO" id="GO:0016787">
    <property type="term" value="F:hydrolase activity"/>
    <property type="evidence" value="ECO:0007669"/>
    <property type="project" value="UniProtKB-KW"/>
</dbReference>
<organism evidence="4">
    <name type="scientific">Arthroderma gypseum (strain ATCC MYA-4604 / CBS 118893)</name>
    <name type="common">Microsporum gypseum</name>
    <dbReference type="NCBI Taxonomy" id="535722"/>
    <lineage>
        <taxon>Eukaryota</taxon>
        <taxon>Fungi</taxon>
        <taxon>Dikarya</taxon>
        <taxon>Ascomycota</taxon>
        <taxon>Pezizomycotina</taxon>
        <taxon>Eurotiomycetes</taxon>
        <taxon>Eurotiomycetidae</taxon>
        <taxon>Onygenales</taxon>
        <taxon>Arthrodermataceae</taxon>
        <taxon>Nannizzia</taxon>
    </lineage>
</organism>
<dbReference type="GeneID" id="10027354"/>
<keyword evidence="1" id="KW-0472">Membrane</keyword>
<dbReference type="PANTHER" id="PTHR12277">
    <property type="entry name" value="ALPHA/BETA HYDROLASE DOMAIN-CONTAINING PROTEIN"/>
    <property type="match status" value="1"/>
</dbReference>
<keyword evidence="4" id="KW-1185">Reference proteome</keyword>
<dbReference type="Gene3D" id="3.40.50.1820">
    <property type="entry name" value="alpha/beta hydrolase"/>
    <property type="match status" value="1"/>
</dbReference>
<feature type="domain" description="Serine aminopeptidase S33" evidence="2">
    <location>
        <begin position="158"/>
        <end position="252"/>
    </location>
</feature>
<evidence type="ECO:0000256" key="1">
    <source>
        <dbReference type="SAM" id="Phobius"/>
    </source>
</evidence>
<feature type="transmembrane region" description="Helical" evidence="1">
    <location>
        <begin position="16"/>
        <end position="37"/>
    </location>
</feature>
<dbReference type="PANTHER" id="PTHR12277:SF81">
    <property type="entry name" value="PROTEIN ABHD13"/>
    <property type="match status" value="1"/>
</dbReference>
<dbReference type="OrthoDB" id="446723at2759"/>
<keyword evidence="1" id="KW-0812">Transmembrane</keyword>